<dbReference type="GO" id="GO:0005524">
    <property type="term" value="F:ATP binding"/>
    <property type="evidence" value="ECO:0007669"/>
    <property type="project" value="InterPro"/>
</dbReference>
<accession>A0A841U4C6</accession>
<dbReference type="InterPro" id="IPR012309">
    <property type="entry name" value="DNA_ligase_ATP-dep_C"/>
</dbReference>
<dbReference type="Gene3D" id="2.40.50.140">
    <property type="entry name" value="Nucleic acid-binding proteins"/>
    <property type="match status" value="1"/>
</dbReference>
<dbReference type="Pfam" id="PF01068">
    <property type="entry name" value="DNA_ligase_A_M"/>
    <property type="match status" value="1"/>
</dbReference>
<evidence type="ECO:0000313" key="5">
    <source>
        <dbReference type="EMBL" id="MBB6692834.1"/>
    </source>
</evidence>
<evidence type="ECO:0000313" key="6">
    <source>
        <dbReference type="Proteomes" id="UP000553776"/>
    </source>
</evidence>
<reference evidence="5 6" key="1">
    <citation type="submission" date="2020-08" db="EMBL/GenBank/DDBJ databases">
        <title>Cohnella phylogeny.</title>
        <authorList>
            <person name="Dunlap C."/>
        </authorList>
    </citation>
    <scope>NUCLEOTIDE SEQUENCE [LARGE SCALE GENOMIC DNA]</scope>
    <source>
        <strain evidence="5 6">DSM 25239</strain>
    </source>
</reference>
<dbReference type="GO" id="GO:0006297">
    <property type="term" value="P:nucleotide-excision repair, DNA gap filling"/>
    <property type="evidence" value="ECO:0007669"/>
    <property type="project" value="TreeGrafter"/>
</dbReference>
<dbReference type="Proteomes" id="UP000553776">
    <property type="component" value="Unassembled WGS sequence"/>
</dbReference>
<organism evidence="5 6">
    <name type="scientific">Cohnella xylanilytica</name>
    <dbReference type="NCBI Taxonomy" id="557555"/>
    <lineage>
        <taxon>Bacteria</taxon>
        <taxon>Bacillati</taxon>
        <taxon>Bacillota</taxon>
        <taxon>Bacilli</taxon>
        <taxon>Bacillales</taxon>
        <taxon>Paenibacillaceae</taxon>
        <taxon>Cohnella</taxon>
    </lineage>
</organism>
<dbReference type="AlphaFoldDB" id="A0A841U4C6"/>
<sequence length="317" mass="35829">MNLKPIVPFEPILCERGPSGPQWTAQIKWDGVRMLAYHDGRETRLVNRKRNDRTAQYPEFQDTASYCSASSFILDGEMISFDESKPSFHEIMRRDGLRRTAAIEAAVRTVPVVYMIFDIVYVEGEWVTDKPLSERQRLLAEVVKPGSRVQLTGNFPDGDALFGAMKEKGMEGIVYKDLDSLYVPDGKDGRWRKRKITRDLYAAVGGVTHRDGVVNALLLGLYAPDGRFVYVGHAGTGRLTYADWRELTRIAAVLRTSTRPFVNEPERHRDAMWTTPKLVVRVQYLEWTPGGTMRQPSIQAVMDGMPPADCTTDQAGR</sequence>
<dbReference type="EC" id="6.5.1.1" evidence="1"/>
<dbReference type="SUPFAM" id="SSF56091">
    <property type="entry name" value="DNA ligase/mRNA capping enzyme, catalytic domain"/>
    <property type="match status" value="1"/>
</dbReference>
<evidence type="ECO:0000256" key="3">
    <source>
        <dbReference type="ARBA" id="ARBA00034003"/>
    </source>
</evidence>
<dbReference type="EMBL" id="JACJVR010000060">
    <property type="protein sequence ID" value="MBB6692834.1"/>
    <property type="molecule type" value="Genomic_DNA"/>
</dbReference>
<dbReference type="InterPro" id="IPR029710">
    <property type="entry name" value="LIG4"/>
</dbReference>
<evidence type="ECO:0000259" key="4">
    <source>
        <dbReference type="PROSITE" id="PS50160"/>
    </source>
</evidence>
<evidence type="ECO:0000256" key="2">
    <source>
        <dbReference type="ARBA" id="ARBA00022598"/>
    </source>
</evidence>
<dbReference type="GO" id="GO:0006303">
    <property type="term" value="P:double-strand break repair via nonhomologous end joining"/>
    <property type="evidence" value="ECO:0007669"/>
    <property type="project" value="TreeGrafter"/>
</dbReference>
<comment type="catalytic activity">
    <reaction evidence="3">
        <text>ATP + (deoxyribonucleotide)n-3'-hydroxyl + 5'-phospho-(deoxyribonucleotide)m = (deoxyribonucleotide)n+m + AMP + diphosphate.</text>
        <dbReference type="EC" id="6.5.1.1"/>
    </reaction>
</comment>
<dbReference type="CDD" id="cd07906">
    <property type="entry name" value="Adenylation_DNA_ligase_LigD_LigC"/>
    <property type="match status" value="1"/>
</dbReference>
<evidence type="ECO:0000256" key="1">
    <source>
        <dbReference type="ARBA" id="ARBA00012727"/>
    </source>
</evidence>
<keyword evidence="2 5" id="KW-0436">Ligase</keyword>
<dbReference type="SUPFAM" id="SSF50249">
    <property type="entry name" value="Nucleic acid-binding proteins"/>
    <property type="match status" value="1"/>
</dbReference>
<dbReference type="CDD" id="cd07971">
    <property type="entry name" value="OBF_DNA_ligase_LigD"/>
    <property type="match status" value="1"/>
</dbReference>
<comment type="caution">
    <text evidence="5">The sequence shown here is derived from an EMBL/GenBank/DDBJ whole genome shotgun (WGS) entry which is preliminary data.</text>
</comment>
<proteinExistence type="predicted"/>
<dbReference type="Gene3D" id="3.30.470.30">
    <property type="entry name" value="DNA ligase/mRNA capping enzyme"/>
    <property type="match status" value="1"/>
</dbReference>
<keyword evidence="6" id="KW-1185">Reference proteome</keyword>
<dbReference type="InterPro" id="IPR012310">
    <property type="entry name" value="DNA_ligase_ATP-dep_cent"/>
</dbReference>
<dbReference type="PROSITE" id="PS50160">
    <property type="entry name" value="DNA_LIGASE_A3"/>
    <property type="match status" value="1"/>
</dbReference>
<dbReference type="Pfam" id="PF04679">
    <property type="entry name" value="DNA_ligase_A_C"/>
    <property type="match status" value="1"/>
</dbReference>
<dbReference type="InterPro" id="IPR012340">
    <property type="entry name" value="NA-bd_OB-fold"/>
</dbReference>
<dbReference type="PANTHER" id="PTHR45997:SF1">
    <property type="entry name" value="DNA LIGASE 4"/>
    <property type="match status" value="1"/>
</dbReference>
<dbReference type="RefSeq" id="WP_185136823.1">
    <property type="nucleotide sequence ID" value="NZ_BORM01000001.1"/>
</dbReference>
<dbReference type="GO" id="GO:0006310">
    <property type="term" value="P:DNA recombination"/>
    <property type="evidence" value="ECO:0007669"/>
    <property type="project" value="InterPro"/>
</dbReference>
<dbReference type="GO" id="GO:0003677">
    <property type="term" value="F:DNA binding"/>
    <property type="evidence" value="ECO:0007669"/>
    <property type="project" value="InterPro"/>
</dbReference>
<name>A0A841U4C6_9BACL</name>
<feature type="domain" description="ATP-dependent DNA ligase family profile" evidence="4">
    <location>
        <begin position="105"/>
        <end position="195"/>
    </location>
</feature>
<gene>
    <name evidence="5" type="ORF">H7B90_15600</name>
</gene>
<protein>
    <recommendedName>
        <fullName evidence="1">DNA ligase (ATP)</fullName>
        <ecNumber evidence="1">6.5.1.1</ecNumber>
    </recommendedName>
</protein>
<dbReference type="PANTHER" id="PTHR45997">
    <property type="entry name" value="DNA LIGASE 4"/>
    <property type="match status" value="1"/>
</dbReference>
<dbReference type="GO" id="GO:0003910">
    <property type="term" value="F:DNA ligase (ATP) activity"/>
    <property type="evidence" value="ECO:0007669"/>
    <property type="project" value="UniProtKB-EC"/>
</dbReference>